<dbReference type="GO" id="GO:0012505">
    <property type="term" value="C:endomembrane system"/>
    <property type="evidence" value="ECO:0007669"/>
    <property type="project" value="UniProtKB-SubCell"/>
</dbReference>
<feature type="transmembrane region" description="Helical" evidence="5">
    <location>
        <begin position="152"/>
        <end position="170"/>
    </location>
</feature>
<proteinExistence type="predicted"/>
<dbReference type="Proteomes" id="UP000178812">
    <property type="component" value="Unassembled WGS sequence"/>
</dbReference>
<dbReference type="EMBL" id="MGFM01000039">
    <property type="protein sequence ID" value="OGM05387.1"/>
    <property type="molecule type" value="Genomic_DNA"/>
</dbReference>
<keyword evidence="2 5" id="KW-0812">Transmembrane</keyword>
<reference evidence="6 7" key="1">
    <citation type="journal article" date="2016" name="Nat. Commun.">
        <title>Thousands of microbial genomes shed light on interconnected biogeochemical processes in an aquifer system.</title>
        <authorList>
            <person name="Anantharaman K."/>
            <person name="Brown C.T."/>
            <person name="Hug L.A."/>
            <person name="Sharon I."/>
            <person name="Castelle C.J."/>
            <person name="Probst A.J."/>
            <person name="Thomas B.C."/>
            <person name="Singh A."/>
            <person name="Wilkins M.J."/>
            <person name="Karaoz U."/>
            <person name="Brodie E.L."/>
            <person name="Williams K.H."/>
            <person name="Hubbard S.S."/>
            <person name="Banfield J.F."/>
        </authorList>
    </citation>
    <scope>NUCLEOTIDE SEQUENCE [LARGE SCALE GENOMIC DNA]</scope>
</reference>
<organism evidence="6 7">
    <name type="scientific">Candidatus Woesebacteria bacterium GWB1_43_5</name>
    <dbReference type="NCBI Taxonomy" id="1802474"/>
    <lineage>
        <taxon>Bacteria</taxon>
        <taxon>Candidatus Woeseibacteriota</taxon>
    </lineage>
</organism>
<evidence type="ECO:0000256" key="5">
    <source>
        <dbReference type="SAM" id="Phobius"/>
    </source>
</evidence>
<keyword evidence="3 5" id="KW-1133">Transmembrane helix</keyword>
<sequence length="175" mass="18387">MNVMADTVHQKAGYLRDAVFAANDGIITTFAVVAGSAGASLGATVVLILGFANLFADGFSMAAGTYLGVKSEVEYEKGKGTGNLDEGPPIKHGMVTFFAFNLAGLVPLLPFLFKVESNFQISTILVGLSLFGVGLAKSVYAKRNIVKSSIESFLVGGFAAFVAYIIGFIVKRFVV</sequence>
<dbReference type="PANTHER" id="PTHR31851">
    <property type="entry name" value="FE(2+)/MN(2+) TRANSPORTER PCL1"/>
    <property type="match status" value="1"/>
</dbReference>
<protein>
    <recommendedName>
        <fullName evidence="8">VIT family protein</fullName>
    </recommendedName>
</protein>
<dbReference type="InterPro" id="IPR008217">
    <property type="entry name" value="Ccc1_fam"/>
</dbReference>
<dbReference type="AlphaFoldDB" id="A0A1F7WS03"/>
<evidence type="ECO:0000256" key="1">
    <source>
        <dbReference type="ARBA" id="ARBA00004127"/>
    </source>
</evidence>
<dbReference type="GO" id="GO:0005384">
    <property type="term" value="F:manganese ion transmembrane transporter activity"/>
    <property type="evidence" value="ECO:0007669"/>
    <property type="project" value="InterPro"/>
</dbReference>
<comment type="subcellular location">
    <subcellularLocation>
        <location evidence="1">Endomembrane system</location>
        <topology evidence="1">Multi-pass membrane protein</topology>
    </subcellularLocation>
</comment>
<name>A0A1F7WS03_9BACT</name>
<dbReference type="GO" id="GO:0030026">
    <property type="term" value="P:intracellular manganese ion homeostasis"/>
    <property type="evidence" value="ECO:0007669"/>
    <property type="project" value="InterPro"/>
</dbReference>
<evidence type="ECO:0000313" key="7">
    <source>
        <dbReference type="Proteomes" id="UP000178812"/>
    </source>
</evidence>
<evidence type="ECO:0008006" key="8">
    <source>
        <dbReference type="Google" id="ProtNLM"/>
    </source>
</evidence>
<accession>A0A1F7WS03</accession>
<feature type="transmembrane region" description="Helical" evidence="5">
    <location>
        <begin position="26"/>
        <end position="52"/>
    </location>
</feature>
<evidence type="ECO:0000256" key="2">
    <source>
        <dbReference type="ARBA" id="ARBA00022692"/>
    </source>
</evidence>
<comment type="caution">
    <text evidence="6">The sequence shown here is derived from an EMBL/GenBank/DDBJ whole genome shotgun (WGS) entry which is preliminary data.</text>
</comment>
<evidence type="ECO:0000313" key="6">
    <source>
        <dbReference type="EMBL" id="OGM05387.1"/>
    </source>
</evidence>
<evidence type="ECO:0000256" key="3">
    <source>
        <dbReference type="ARBA" id="ARBA00022989"/>
    </source>
</evidence>
<gene>
    <name evidence="6" type="ORF">A2125_02095</name>
</gene>
<dbReference type="Pfam" id="PF01988">
    <property type="entry name" value="VIT1"/>
    <property type="match status" value="2"/>
</dbReference>
<feature type="transmembrane region" description="Helical" evidence="5">
    <location>
        <begin position="119"/>
        <end position="140"/>
    </location>
</feature>
<keyword evidence="4 5" id="KW-0472">Membrane</keyword>
<evidence type="ECO:0000256" key="4">
    <source>
        <dbReference type="ARBA" id="ARBA00023136"/>
    </source>
</evidence>